<keyword evidence="5" id="KW-0687">Ribonucleoprotein</keyword>
<dbReference type="STRING" id="6689.A0A423TRF5"/>
<feature type="compositionally biased region" description="Low complexity" evidence="3">
    <location>
        <begin position="599"/>
        <end position="615"/>
    </location>
</feature>
<accession>A0A423TRF5</accession>
<dbReference type="GO" id="GO:0003723">
    <property type="term" value="F:RNA binding"/>
    <property type="evidence" value="ECO:0007669"/>
    <property type="project" value="UniProtKB-UniRule"/>
</dbReference>
<comment type="caution">
    <text evidence="5">The sequence shown here is derived from an EMBL/GenBank/DDBJ whole genome shotgun (WGS) entry which is preliminary data.</text>
</comment>
<dbReference type="InterPro" id="IPR035979">
    <property type="entry name" value="RBD_domain_sf"/>
</dbReference>
<feature type="compositionally biased region" description="Polar residues" evidence="3">
    <location>
        <begin position="19"/>
        <end position="37"/>
    </location>
</feature>
<keyword evidence="6" id="KW-1185">Reference proteome</keyword>
<evidence type="ECO:0000259" key="4">
    <source>
        <dbReference type="PROSITE" id="PS50102"/>
    </source>
</evidence>
<dbReference type="GO" id="GO:1990904">
    <property type="term" value="C:ribonucleoprotein complex"/>
    <property type="evidence" value="ECO:0007669"/>
    <property type="project" value="UniProtKB-KW"/>
</dbReference>
<evidence type="ECO:0000313" key="5">
    <source>
        <dbReference type="EMBL" id="ROT79021.1"/>
    </source>
</evidence>
<feature type="region of interest" description="Disordered" evidence="3">
    <location>
        <begin position="548"/>
        <end position="636"/>
    </location>
</feature>
<gene>
    <name evidence="5" type="ORF">C7M84_002264</name>
</gene>
<sequence length="636" mass="68069">MNLINPPSPPFSPPLSCRKSATSSPGTCHSVRSPSNGTARVLLAEPEVLETWAKSSQHTFRGHKVTSQSLNTEGPVRVPAALDHSEEDFAGSPSLSTPCILSCSPSPLPPSLVPPNAPPVPPPLPPSPFPCSPTPLPLGTSPPTHYPPFLMPPSFTTPLPLTVSHLPPPRTPPTPTERAKATASWEYVTKEVALQAKSVLDGRETRDTVLVCDWLDPSHVTFASLHSSCLYVDQLPKDYRDMGEFRRIFSKVTNPPYCQDWGLVEFISAEDAEETQSTLHNYVLRGQRIRVQYCIPGVRAINIYMKILSDPGLKKKSALLPEPPANKVFSQLQNLTKHNPAFATSLQNIILTQIQSLGNGYSKNGVNKPAKTQVPRPRRPWTPATRRWSLGGDAAAAAAHQHVGPAPPVPLQPPHVHAADGGGAARQARAAGRRPAAPRPPRRRLHPRPPGPAAHGAAPAAAAPRLVRPAFLFASPVTSRVTTSWSPPPMAPPPALLQPPILHPAALPPHPRLLNPLYLTPTKGMAPPAHSFAPAPPHAGYTTPIGHKRKSNHILPSPEPSPENGYVGQHSQGLGGHYQDSYLTKKLKETLKGRRRARGAAAAGAPGEGDTAGPPEGAPPRPSPRRRGENESQGSI</sequence>
<evidence type="ECO:0000256" key="2">
    <source>
        <dbReference type="PROSITE-ProRule" id="PRU00176"/>
    </source>
</evidence>
<proteinExistence type="predicted"/>
<dbReference type="SUPFAM" id="SSF54928">
    <property type="entry name" value="RNA-binding domain, RBD"/>
    <property type="match status" value="1"/>
</dbReference>
<feature type="region of interest" description="Disordered" evidence="3">
    <location>
        <begin position="360"/>
        <end position="461"/>
    </location>
</feature>
<reference evidence="5 6" key="1">
    <citation type="submission" date="2018-04" db="EMBL/GenBank/DDBJ databases">
        <authorList>
            <person name="Zhang X."/>
            <person name="Yuan J."/>
            <person name="Li F."/>
            <person name="Xiang J."/>
        </authorList>
    </citation>
    <scope>NUCLEOTIDE SEQUENCE [LARGE SCALE GENOMIC DNA]</scope>
    <source>
        <tissue evidence="5">Muscle</tissue>
    </source>
</reference>
<feature type="compositionally biased region" description="Low complexity" evidence="3">
    <location>
        <begin position="425"/>
        <end position="435"/>
    </location>
</feature>
<evidence type="ECO:0000313" key="6">
    <source>
        <dbReference type="Proteomes" id="UP000283509"/>
    </source>
</evidence>
<reference evidence="5 6" key="2">
    <citation type="submission" date="2019-01" db="EMBL/GenBank/DDBJ databases">
        <title>The decoding of complex shrimp genome reveals the adaptation for benthos swimmer, frequently molting mechanism and breeding impact on genome.</title>
        <authorList>
            <person name="Sun Y."/>
            <person name="Gao Y."/>
            <person name="Yu Y."/>
        </authorList>
    </citation>
    <scope>NUCLEOTIDE SEQUENCE [LARGE SCALE GENOMIC DNA]</scope>
    <source>
        <tissue evidence="5">Muscle</tissue>
    </source>
</reference>
<dbReference type="PROSITE" id="PS50102">
    <property type="entry name" value="RRM"/>
    <property type="match status" value="1"/>
</dbReference>
<evidence type="ECO:0000256" key="1">
    <source>
        <dbReference type="ARBA" id="ARBA00022884"/>
    </source>
</evidence>
<feature type="region of interest" description="Disordered" evidence="3">
    <location>
        <begin position="55"/>
        <end position="74"/>
    </location>
</feature>
<feature type="compositionally biased region" description="Pro residues" evidence="3">
    <location>
        <begin position="1"/>
        <end position="13"/>
    </location>
</feature>
<protein>
    <submittedName>
        <fullName evidence="5">Putative ribonucleoprotein PTB-binding 1-like isoform X2</fullName>
    </submittedName>
</protein>
<dbReference type="AlphaFoldDB" id="A0A423TRF5"/>
<dbReference type="Gene3D" id="3.30.70.330">
    <property type="match status" value="1"/>
</dbReference>
<name>A0A423TRF5_PENVA</name>
<evidence type="ECO:0000256" key="3">
    <source>
        <dbReference type="SAM" id="MobiDB-lite"/>
    </source>
</evidence>
<dbReference type="InterPro" id="IPR012677">
    <property type="entry name" value="Nucleotide-bd_a/b_plait_sf"/>
</dbReference>
<dbReference type="InterPro" id="IPR000504">
    <property type="entry name" value="RRM_dom"/>
</dbReference>
<feature type="compositionally biased region" description="Polar residues" evidence="3">
    <location>
        <begin position="55"/>
        <end position="72"/>
    </location>
</feature>
<organism evidence="5 6">
    <name type="scientific">Penaeus vannamei</name>
    <name type="common">Whiteleg shrimp</name>
    <name type="synonym">Litopenaeus vannamei</name>
    <dbReference type="NCBI Taxonomy" id="6689"/>
    <lineage>
        <taxon>Eukaryota</taxon>
        <taxon>Metazoa</taxon>
        <taxon>Ecdysozoa</taxon>
        <taxon>Arthropoda</taxon>
        <taxon>Crustacea</taxon>
        <taxon>Multicrustacea</taxon>
        <taxon>Malacostraca</taxon>
        <taxon>Eumalacostraca</taxon>
        <taxon>Eucarida</taxon>
        <taxon>Decapoda</taxon>
        <taxon>Dendrobranchiata</taxon>
        <taxon>Penaeoidea</taxon>
        <taxon>Penaeidae</taxon>
        <taxon>Penaeus</taxon>
    </lineage>
</organism>
<dbReference type="Proteomes" id="UP000283509">
    <property type="component" value="Unassembled WGS sequence"/>
</dbReference>
<dbReference type="EMBL" id="QCYY01001302">
    <property type="protein sequence ID" value="ROT79021.1"/>
    <property type="molecule type" value="Genomic_DNA"/>
</dbReference>
<feature type="region of interest" description="Disordered" evidence="3">
    <location>
        <begin position="1"/>
        <end position="37"/>
    </location>
</feature>
<feature type="compositionally biased region" description="Low complexity" evidence="3">
    <location>
        <begin position="381"/>
        <end position="404"/>
    </location>
</feature>
<keyword evidence="1 2" id="KW-0694">RNA-binding</keyword>
<feature type="domain" description="RRM" evidence="4">
    <location>
        <begin position="228"/>
        <end position="296"/>
    </location>
</feature>